<organism evidence="1">
    <name type="scientific">Gibberella zeae (strain ATCC MYA-4620 / CBS 123657 / FGSC 9075 / NRRL 31084 / PH-1)</name>
    <name type="common">Wheat head blight fungus</name>
    <name type="synonym">Fusarium graminearum</name>
    <dbReference type="NCBI Taxonomy" id="229533"/>
    <lineage>
        <taxon>Eukaryota</taxon>
        <taxon>Fungi</taxon>
        <taxon>Dikarya</taxon>
        <taxon>Ascomycota</taxon>
        <taxon>Pezizomycotina</taxon>
        <taxon>Sordariomycetes</taxon>
        <taxon>Hypocreomycetidae</taxon>
        <taxon>Hypocreales</taxon>
        <taxon>Nectriaceae</taxon>
        <taxon>Fusarium</taxon>
    </lineage>
</organism>
<dbReference type="SUPFAM" id="SSF54427">
    <property type="entry name" value="NTF2-like"/>
    <property type="match status" value="1"/>
</dbReference>
<dbReference type="PANTHER" id="PTHR39401">
    <property type="entry name" value="SNOAL-LIKE DOMAIN-CONTAINING PROTEIN"/>
    <property type="match status" value="1"/>
</dbReference>
<accession>A0A0E0SAF8</accession>
<protein>
    <recommendedName>
        <fullName evidence="2">SnoaL-like domain-containing protein</fullName>
    </recommendedName>
</protein>
<dbReference type="EnsemblFungi" id="CEF83421">
    <property type="protein sequence ID" value="CEF83421"/>
    <property type="gene ID" value="FGRRES_09062_M"/>
</dbReference>
<proteinExistence type="predicted"/>
<gene>
    <name evidence="1" type="primary">FG09062.1</name>
</gene>
<reference evidence="1" key="2">
    <citation type="journal article" date="2010" name="Nature">
        <title>Comparative genomics reveals mobile pathogenicity chromosomes in Fusarium.</title>
        <authorList>
            <person name="Ma L.J."/>
            <person name="van der Does H.C."/>
            <person name="Borkovich K.A."/>
            <person name="Coleman J.J."/>
            <person name="Daboussi M.J."/>
            <person name="Di Pietro A."/>
            <person name="Dufresne M."/>
            <person name="Freitag M."/>
            <person name="Grabherr M."/>
            <person name="Henrissat B."/>
            <person name="Houterman P.M."/>
            <person name="Kang S."/>
            <person name="Shim W.B."/>
            <person name="Woloshuk C."/>
            <person name="Xie X."/>
            <person name="Xu J.R."/>
            <person name="Antoniw J."/>
            <person name="Baker S.E."/>
            <person name="Bluhm B.H."/>
            <person name="Breakspear A."/>
            <person name="Brown D.W."/>
            <person name="Butchko R.A."/>
            <person name="Chapman S."/>
            <person name="Coulson R."/>
            <person name="Coutinho P.M."/>
            <person name="Danchin E.G."/>
            <person name="Diener A."/>
            <person name="Gale L.R."/>
            <person name="Gardiner D.M."/>
            <person name="Goff S."/>
            <person name="Hammond-Kosack K.E."/>
            <person name="Hilburn K."/>
            <person name="Hua-Van A."/>
            <person name="Jonkers W."/>
            <person name="Kazan K."/>
            <person name="Kodira C.D."/>
            <person name="Koehrsen M."/>
            <person name="Kumar L."/>
            <person name="Lee Y.H."/>
            <person name="Li L."/>
            <person name="Manners J.M."/>
            <person name="Miranda-Saavedra D."/>
            <person name="Mukherjee M."/>
            <person name="Park G."/>
            <person name="Park J."/>
            <person name="Park S.Y."/>
            <person name="Proctor R.H."/>
            <person name="Regev A."/>
            <person name="Ruiz-Roldan M.C."/>
            <person name="Sain D."/>
            <person name="Sakthikumar S."/>
            <person name="Sykes S."/>
            <person name="Schwartz D.C."/>
            <person name="Turgeon B.G."/>
            <person name="Wapinski I."/>
            <person name="Yoder O."/>
            <person name="Young S."/>
            <person name="Zeng Q."/>
            <person name="Zhou S."/>
            <person name="Galagan J."/>
            <person name="Cuomo C.A."/>
            <person name="Kistler H.C."/>
            <person name="Rep M."/>
        </authorList>
    </citation>
    <scope>GENOME REANNOTATION</scope>
    <source>
        <strain evidence="1">PH-1 / ATCC MYA-4620 / FGSC 9075 / NRRL 31084</strain>
    </source>
</reference>
<dbReference type="PANTHER" id="PTHR39401:SF1">
    <property type="entry name" value="SNOAL-LIKE DOMAIN-CONTAINING PROTEIN"/>
    <property type="match status" value="1"/>
</dbReference>
<reference evidence="1" key="1">
    <citation type="journal article" date="2007" name="Science">
        <title>The Fusarium graminearum genome reveals a link between localized polymorphism and pathogen specialization.</title>
        <authorList>
            <person name="Cuomo C.A."/>
            <person name="Gueldener U."/>
            <person name="Xu J.-R."/>
            <person name="Trail F."/>
            <person name="Turgeon B.G."/>
            <person name="Di Pietro A."/>
            <person name="Walton J.D."/>
            <person name="Ma L.-J."/>
            <person name="Baker S.E."/>
            <person name="Rep M."/>
            <person name="Adam G."/>
            <person name="Antoniw J."/>
            <person name="Baldwin T."/>
            <person name="Calvo S.E."/>
            <person name="Chang Y.-L."/>
            <person name="DeCaprio D."/>
            <person name="Gale L.R."/>
            <person name="Gnerre S."/>
            <person name="Goswami R.S."/>
            <person name="Hammond-Kosack K."/>
            <person name="Harris L.J."/>
            <person name="Hilburn K."/>
            <person name="Kennell J.C."/>
            <person name="Kroken S."/>
            <person name="Magnuson J.K."/>
            <person name="Mannhaupt G."/>
            <person name="Mauceli E.W."/>
            <person name="Mewes H.-W."/>
            <person name="Mitterbauer R."/>
            <person name="Muehlbauer G."/>
            <person name="Muensterkoetter M."/>
            <person name="Nelson D."/>
            <person name="O'Donnell K."/>
            <person name="Ouellet T."/>
            <person name="Qi W."/>
            <person name="Quesneville H."/>
            <person name="Roncero M.I.G."/>
            <person name="Seong K.-Y."/>
            <person name="Tetko I.V."/>
            <person name="Urban M."/>
            <person name="Waalwijk C."/>
            <person name="Ward T.J."/>
            <person name="Yao J."/>
            <person name="Birren B.W."/>
            <person name="Kistler H.C."/>
        </authorList>
    </citation>
    <scope>NUCLEOTIDE SEQUENCE [LARGE SCALE GENOMIC DNA]</scope>
    <source>
        <strain evidence="1">PH-1 / ATCC MYA-4620 / FGSC 9075 / NRRL 31084</strain>
    </source>
</reference>
<evidence type="ECO:0000313" key="1">
    <source>
        <dbReference type="EnsemblFungi" id="CEF83421"/>
    </source>
</evidence>
<sequence length="168" mass="18708">MTALWISINQNLHQQTHSDIDNMEQQYSIQSPSDESVQPHIIQFIQSFFSVSDTPGETAKYVDMFTPEATFVVASKKASGHAEITTLREGMWDAVSSRKHTLDKVFSFGSGSDKAMLNGTVALELKNGASAEIEWAGRMELEKANDGKYRLKFYQVYLDTGAAAAYKK</sequence>
<accession>A0A098DNH0</accession>
<evidence type="ECO:0008006" key="2">
    <source>
        <dbReference type="Google" id="ProtNLM"/>
    </source>
</evidence>
<dbReference type="InterPro" id="IPR032710">
    <property type="entry name" value="NTF2-like_dom_sf"/>
</dbReference>
<dbReference type="AlphaFoldDB" id="A0A098DNH0"/>
<name>A0A098DNH0_GIBZE</name>
<dbReference type="Gene3D" id="3.10.450.50">
    <property type="match status" value="1"/>
</dbReference>
<dbReference type="EMBL" id="HG970335">
    <property type="status" value="NOT_ANNOTATED_CDS"/>
    <property type="molecule type" value="Genomic_DNA"/>
</dbReference>
<reference evidence="1" key="3">
    <citation type="submission" date="2017-01" db="UniProtKB">
        <authorList>
            <consortium name="EnsemblFungi"/>
        </authorList>
    </citation>
    <scope>IDENTIFICATION</scope>
    <source>
        <strain evidence="1">PH-1 / ATCC MYA-4620 / FGSC 9075 / NRRL 31084</strain>
    </source>
</reference>